<dbReference type="EMBL" id="CACVAS010000120">
    <property type="protein sequence ID" value="CAA6824502.1"/>
    <property type="molecule type" value="Genomic_DNA"/>
</dbReference>
<feature type="domain" description="Transposase IS116/IS110/IS902 C-terminal" evidence="2">
    <location>
        <begin position="200"/>
        <end position="284"/>
    </location>
</feature>
<dbReference type="InterPro" id="IPR047650">
    <property type="entry name" value="Transpos_IS110"/>
</dbReference>
<accession>A0A6S6TUV5</accession>
<protein>
    <submittedName>
        <fullName evidence="3">Uncharacterized protein</fullName>
    </submittedName>
</protein>
<dbReference type="InterPro" id="IPR003346">
    <property type="entry name" value="Transposase_20"/>
</dbReference>
<dbReference type="AlphaFoldDB" id="A0A6S6TUV5"/>
<sequence>MDNYIGIDVAKATLQVFIPRNDLDIEIENSLDGLKKLYSKLKKQYKKSINDIVFVYESTGAYSTILEHHCQDKEIKCFKVGAYQSASFSKVVKNRSKTDIVDARMLSQMHILIKKGDVKVPHRDKEAHQIRSYIKYYQTLVKEERRKSNYLEAADFNLEDSYVLKQVKKHIKRLQKEQTEIMDKLMEVIKGNAKYYQAYKNIISIKGIGDKSAIILLYLFLRYPNASRQHITALCGLDPVQRSSGTSVQHKERISKQGLSLVRDILYMPTLVAVRYNEEMKLIYDRLVQRGKPKMLAQMAVMRKIVLLAHSLYKNDETYDPQRYIQFTQLSEVENMN</sequence>
<dbReference type="GO" id="GO:0003677">
    <property type="term" value="F:DNA binding"/>
    <property type="evidence" value="ECO:0007669"/>
    <property type="project" value="InterPro"/>
</dbReference>
<dbReference type="PANTHER" id="PTHR33055:SF3">
    <property type="entry name" value="PUTATIVE TRANSPOSASE FOR IS117-RELATED"/>
    <property type="match status" value="1"/>
</dbReference>
<reference evidence="3" key="1">
    <citation type="submission" date="2020-01" db="EMBL/GenBank/DDBJ databases">
        <authorList>
            <person name="Meier V. D."/>
            <person name="Meier V D."/>
        </authorList>
    </citation>
    <scope>NUCLEOTIDE SEQUENCE</scope>
    <source>
        <strain evidence="3">HLG_WM_MAG_01</strain>
    </source>
</reference>
<evidence type="ECO:0000259" key="1">
    <source>
        <dbReference type="Pfam" id="PF01548"/>
    </source>
</evidence>
<dbReference type="NCBIfam" id="NF033542">
    <property type="entry name" value="transpos_IS110"/>
    <property type="match status" value="1"/>
</dbReference>
<name>A0A6S6TUV5_9BACT</name>
<organism evidence="3">
    <name type="scientific">uncultured Sulfurovum sp</name>
    <dbReference type="NCBI Taxonomy" id="269237"/>
    <lineage>
        <taxon>Bacteria</taxon>
        <taxon>Pseudomonadati</taxon>
        <taxon>Campylobacterota</taxon>
        <taxon>Epsilonproteobacteria</taxon>
        <taxon>Campylobacterales</taxon>
        <taxon>Sulfurovaceae</taxon>
        <taxon>Sulfurovum</taxon>
        <taxon>environmental samples</taxon>
    </lineage>
</organism>
<proteinExistence type="predicted"/>
<evidence type="ECO:0000259" key="2">
    <source>
        <dbReference type="Pfam" id="PF02371"/>
    </source>
</evidence>
<dbReference type="GO" id="GO:0006313">
    <property type="term" value="P:DNA transposition"/>
    <property type="evidence" value="ECO:0007669"/>
    <property type="project" value="InterPro"/>
</dbReference>
<evidence type="ECO:0000313" key="3">
    <source>
        <dbReference type="EMBL" id="CAA6824502.1"/>
    </source>
</evidence>
<feature type="domain" description="Transposase IS110-like N-terminal" evidence="1">
    <location>
        <begin position="5"/>
        <end position="153"/>
    </location>
</feature>
<dbReference type="PANTHER" id="PTHR33055">
    <property type="entry name" value="TRANSPOSASE FOR INSERTION SEQUENCE ELEMENT IS1111A"/>
    <property type="match status" value="1"/>
</dbReference>
<dbReference type="Pfam" id="PF01548">
    <property type="entry name" value="DEDD_Tnp_IS110"/>
    <property type="match status" value="1"/>
</dbReference>
<gene>
    <name evidence="3" type="ORF">HELGO_WM20991</name>
</gene>
<dbReference type="Pfam" id="PF02371">
    <property type="entry name" value="Transposase_20"/>
    <property type="match status" value="1"/>
</dbReference>
<dbReference type="GO" id="GO:0004803">
    <property type="term" value="F:transposase activity"/>
    <property type="evidence" value="ECO:0007669"/>
    <property type="project" value="InterPro"/>
</dbReference>
<dbReference type="InterPro" id="IPR002525">
    <property type="entry name" value="Transp_IS110-like_N"/>
</dbReference>